<sequence length="285" mass="31749" precursor="true">MKGRGVLLLVLFMLVLGGGCADFRTVGRQEMPVEETALIAEHTALYREVAEASPFIHSLDGYADVWIKTPKRQNRLFCNIRINRGGNARVIASAGLLGWPVADMFFNGDSLYVHDMLNNRLFQGRNNETNLEKILGVNSGYTLLKESLLGLVKIPEPASAIQSVKKGSGSLLFTLATRKGSKEVVIDPLNRTLTALLVKDRKGRTITEIQFRNFETITIEGRSKLVPKEIGMVLYNSGADGLGEHQLLISYDERVFNPENQSIQFLMPKKVKVVNLDDAVFLPWM</sequence>
<gene>
    <name evidence="1" type="ordered locus">Ppha_1540</name>
</gene>
<name>B4SA93_PELPB</name>
<keyword evidence="2" id="KW-1185">Reference proteome</keyword>
<reference evidence="1 2" key="1">
    <citation type="submission" date="2008-06" db="EMBL/GenBank/DDBJ databases">
        <title>Complete sequence of Pelodictyon phaeoclathratiforme BU-1.</title>
        <authorList>
            <consortium name="US DOE Joint Genome Institute"/>
            <person name="Lucas S."/>
            <person name="Copeland A."/>
            <person name="Lapidus A."/>
            <person name="Glavina del Rio T."/>
            <person name="Dalin E."/>
            <person name="Tice H."/>
            <person name="Bruce D."/>
            <person name="Goodwin L."/>
            <person name="Pitluck S."/>
            <person name="Schmutz J."/>
            <person name="Larimer F."/>
            <person name="Land M."/>
            <person name="Hauser L."/>
            <person name="Kyrpides N."/>
            <person name="Mikhailova N."/>
            <person name="Liu Z."/>
            <person name="Li T."/>
            <person name="Zhao F."/>
            <person name="Overmann J."/>
            <person name="Bryant D.A."/>
            <person name="Richardson P."/>
        </authorList>
    </citation>
    <scope>NUCLEOTIDE SEQUENCE [LARGE SCALE GENOMIC DNA]</scope>
    <source>
        <strain evidence="2">DSM 5477 / BU-1</strain>
    </source>
</reference>
<dbReference type="OrthoDB" id="594390at2"/>
<organism evidence="1 2">
    <name type="scientific">Pelodictyon phaeoclathratiforme (strain DSM 5477 / BU-1)</name>
    <dbReference type="NCBI Taxonomy" id="324925"/>
    <lineage>
        <taxon>Bacteria</taxon>
        <taxon>Pseudomonadati</taxon>
        <taxon>Chlorobiota</taxon>
        <taxon>Chlorobiia</taxon>
        <taxon>Chlorobiales</taxon>
        <taxon>Chlorobiaceae</taxon>
        <taxon>Chlorobium/Pelodictyon group</taxon>
        <taxon>Pelodictyon</taxon>
    </lineage>
</organism>
<proteinExistence type="predicted"/>
<evidence type="ECO:0000313" key="2">
    <source>
        <dbReference type="Proteomes" id="UP000002724"/>
    </source>
</evidence>
<dbReference type="PROSITE" id="PS51257">
    <property type="entry name" value="PROKAR_LIPOPROTEIN"/>
    <property type="match status" value="1"/>
</dbReference>
<dbReference type="EMBL" id="CP001110">
    <property type="protein sequence ID" value="ACF43789.1"/>
    <property type="molecule type" value="Genomic_DNA"/>
</dbReference>
<dbReference type="AlphaFoldDB" id="B4SA93"/>
<protein>
    <recommendedName>
        <fullName evidence="3">DUF4292 domain-containing protein</fullName>
    </recommendedName>
</protein>
<dbReference type="Proteomes" id="UP000002724">
    <property type="component" value="Chromosome"/>
</dbReference>
<dbReference type="Pfam" id="PF14125">
    <property type="entry name" value="DUF4292"/>
    <property type="match status" value="1"/>
</dbReference>
<evidence type="ECO:0000313" key="1">
    <source>
        <dbReference type="EMBL" id="ACF43789.1"/>
    </source>
</evidence>
<accession>B4SA93</accession>
<dbReference type="HOGENOM" id="CLU_996360_0_0_10"/>
<dbReference type="KEGG" id="pph:Ppha_1540"/>
<evidence type="ECO:0008006" key="3">
    <source>
        <dbReference type="Google" id="ProtNLM"/>
    </source>
</evidence>
<dbReference type="RefSeq" id="WP_012508277.1">
    <property type="nucleotide sequence ID" value="NC_011060.1"/>
</dbReference>
<dbReference type="InterPro" id="IPR025634">
    <property type="entry name" value="DUF4292"/>
</dbReference>
<dbReference type="eggNOG" id="ENOG5032VSN">
    <property type="taxonomic scope" value="Bacteria"/>
</dbReference>